<proteinExistence type="predicted"/>
<sequence>MLEIQFLPAREGDSIWLRWGQDLAFQMLVDMGTAKTGLALRKRIEALPEDRRNFELVVITHIDCDHINGVLSALVDSTPIPGMSVKDFWFNGLAHLEYTPSSDPLEELGAVQGEKLSEWLKDKPWNLQFGGRPVCRDPNQAAPVVELADGLKVTVLGPTPKRLKQLLPIWQKEWREALAKYKDKEDDENYELEALGASKQLTLTDTLSLIKLANKRTKADNSRANGSSIALLIEYEGNRVLLSGDAFASDLVDAIQSVDATEPLKLDAFKLPHHGSSKNVSRELVQSVVCDHWIISTDGNRFRHPDDEAVARLIHHSAARPARLGFNIQSEINERWNNEAWRKQFDYVTSYGDSENGLTLTYGPPSPI</sequence>
<dbReference type="EMBL" id="JABWSB020000007">
    <property type="protein sequence ID" value="MBV4516181.1"/>
    <property type="molecule type" value="Genomic_DNA"/>
</dbReference>
<accession>A0ACC5UP15</accession>
<comment type="caution">
    <text evidence="1">The sequence shown here is derived from an EMBL/GenBank/DDBJ whole genome shotgun (WGS) entry which is preliminary data.</text>
</comment>
<keyword evidence="2" id="KW-1185">Reference proteome</keyword>
<reference evidence="1 2" key="1">
    <citation type="journal article" date="2020" name="Microorganisms">
        <title>Reliable Identification of Environmental Pseudomonas Isolates Using the rpoD Gene.</title>
        <authorList>
            <consortium name="The Broad Institute Genome Sequencing Platform"/>
            <person name="Girard L."/>
            <person name="Lood C."/>
            <person name="Rokni-Zadeh H."/>
            <person name="van Noort V."/>
            <person name="Lavigne R."/>
            <person name="De Mot R."/>
        </authorList>
    </citation>
    <scope>NUCLEOTIDE SEQUENCE [LARGE SCALE GENOMIC DNA]</scope>
    <source>
        <strain evidence="1 2">RW1P2</strain>
    </source>
</reference>
<dbReference type="Proteomes" id="UP000624243">
    <property type="component" value="Unassembled WGS sequence"/>
</dbReference>
<evidence type="ECO:0000313" key="1">
    <source>
        <dbReference type="EMBL" id="MBV4516181.1"/>
    </source>
</evidence>
<evidence type="ECO:0000313" key="2">
    <source>
        <dbReference type="Proteomes" id="UP000624243"/>
    </source>
</evidence>
<protein>
    <submittedName>
        <fullName evidence="1">Uncharacterized protein</fullName>
    </submittedName>
</protein>
<name>A0ACC5UP15_9PSED</name>
<gene>
    <name evidence="1" type="ORF">HU758_013355</name>
</gene>
<organism evidence="1 2">
    <name type="scientific">Pseudomonas kurunegalensis</name>
    <dbReference type="NCBI Taxonomy" id="485880"/>
    <lineage>
        <taxon>Bacteria</taxon>
        <taxon>Pseudomonadati</taxon>
        <taxon>Pseudomonadota</taxon>
        <taxon>Gammaproteobacteria</taxon>
        <taxon>Pseudomonadales</taxon>
        <taxon>Pseudomonadaceae</taxon>
        <taxon>Pseudomonas</taxon>
    </lineage>
</organism>